<accession>A0ABT7QKK5</accession>
<feature type="transmembrane region" description="Helical" evidence="5">
    <location>
        <begin position="292"/>
        <end position="314"/>
    </location>
</feature>
<sequence>MTSSTPALRVLPVASLLAAAALLALGHGLLGSVLALRALGAGEDAGAIGFFMSAHFVGLLLGAATCQSMIFRVGRIRMFAAFASLISAISVAHLLIEGVVAWAALRLAHGYAYAVIVVVVESWLNGHAVAQTRGRLLAIYGIVSMSALGAGQLLLNVAPPSEFSLLVLSSILISLSLLPVALAGPQREPAILAAGRLSLWRVWRKFPLEAAGALILGMVFSSLLALGPVYARDMDFSRGEIAIFMAAPLLASVVIQFPLGWLSDRMDRRYIILFSSLVAAMAAAMLTTEGSFWQRCALSLLLGGFFIPLYSLCLARANDKIGEQSLLATAGAIMMLYSLGSAPAPLVVGFFMRTHTPSALFASLAVLLLGLATIVIWQLIRHPYSPTRAEPFQVTPTPSSSTSPLLRTDPRSQRNAIANDNKKS</sequence>
<feature type="transmembrane region" description="Helical" evidence="5">
    <location>
        <begin position="47"/>
        <end position="66"/>
    </location>
</feature>
<evidence type="ECO:0000256" key="1">
    <source>
        <dbReference type="ARBA" id="ARBA00022692"/>
    </source>
</evidence>
<feature type="transmembrane region" description="Helical" evidence="5">
    <location>
        <begin position="269"/>
        <end position="286"/>
    </location>
</feature>
<dbReference type="InterPro" id="IPR011701">
    <property type="entry name" value="MFS"/>
</dbReference>
<evidence type="ECO:0000256" key="5">
    <source>
        <dbReference type="SAM" id="Phobius"/>
    </source>
</evidence>
<dbReference type="Gene3D" id="1.20.1250.20">
    <property type="entry name" value="MFS general substrate transporter like domains"/>
    <property type="match status" value="1"/>
</dbReference>
<evidence type="ECO:0000313" key="7">
    <source>
        <dbReference type="EMBL" id="MDM5147229.1"/>
    </source>
</evidence>
<dbReference type="Proteomes" id="UP001168167">
    <property type="component" value="Unassembled WGS sequence"/>
</dbReference>
<dbReference type="EMBL" id="JANQAO010000001">
    <property type="protein sequence ID" value="MDM5147229.1"/>
    <property type="molecule type" value="Genomic_DNA"/>
</dbReference>
<feature type="compositionally biased region" description="Low complexity" evidence="4">
    <location>
        <begin position="395"/>
        <end position="404"/>
    </location>
</feature>
<feature type="transmembrane region" description="Helical" evidence="5">
    <location>
        <begin position="78"/>
        <end position="105"/>
    </location>
</feature>
<dbReference type="CDD" id="cd17477">
    <property type="entry name" value="MFS_YcaD_like"/>
    <property type="match status" value="1"/>
</dbReference>
<reference evidence="7" key="2">
    <citation type="journal article" date="2023" name="Microbiome">
        <title>Synthase-selected sorting approach identifies a beta-lactone synthase in a nudibranch symbiotic bacterium.</title>
        <authorList>
            <person name="Dzunkova M."/>
            <person name="La Clair J.J."/>
            <person name="Tyml T."/>
            <person name="Doud D."/>
            <person name="Schulz F."/>
            <person name="Piquer-Esteban S."/>
            <person name="Porcel Sanchis D."/>
            <person name="Osborn A."/>
            <person name="Robinson D."/>
            <person name="Louie K.B."/>
            <person name="Bowen B.P."/>
            <person name="Bowers R.M."/>
            <person name="Lee J."/>
            <person name="Arnau V."/>
            <person name="Diaz-Villanueva W."/>
            <person name="Stepanauskas R."/>
            <person name="Gosliner T."/>
            <person name="Date S.V."/>
            <person name="Northen T.R."/>
            <person name="Cheng J.F."/>
            <person name="Burkart M.D."/>
            <person name="Woyke T."/>
        </authorList>
    </citation>
    <scope>NUCLEOTIDE SEQUENCE</scope>
    <source>
        <strain evidence="7">Df01</strain>
    </source>
</reference>
<protein>
    <submittedName>
        <fullName evidence="7">MFS transporter</fullName>
    </submittedName>
</protein>
<dbReference type="PANTHER" id="PTHR23521">
    <property type="entry name" value="TRANSPORTER MFS SUPERFAMILY"/>
    <property type="match status" value="1"/>
</dbReference>
<gene>
    <name evidence="7" type="ORF">NQX30_02420</name>
</gene>
<keyword evidence="8" id="KW-1185">Reference proteome</keyword>
<feature type="transmembrane region" description="Helical" evidence="5">
    <location>
        <begin position="163"/>
        <end position="185"/>
    </location>
</feature>
<dbReference type="PANTHER" id="PTHR23521:SF3">
    <property type="entry name" value="MFS TRANSPORTER"/>
    <property type="match status" value="1"/>
</dbReference>
<dbReference type="InterPro" id="IPR020846">
    <property type="entry name" value="MFS_dom"/>
</dbReference>
<feature type="transmembrane region" description="Helical" evidence="5">
    <location>
        <begin position="326"/>
        <end position="352"/>
    </location>
</feature>
<evidence type="ECO:0000256" key="3">
    <source>
        <dbReference type="ARBA" id="ARBA00023136"/>
    </source>
</evidence>
<feature type="transmembrane region" description="Helical" evidence="5">
    <location>
        <begin position="358"/>
        <end position="380"/>
    </location>
</feature>
<feature type="transmembrane region" description="Helical" evidence="5">
    <location>
        <begin position="241"/>
        <end position="262"/>
    </location>
</feature>
<name>A0ABT7QKK5_9GAMM</name>
<dbReference type="InterPro" id="IPR047200">
    <property type="entry name" value="MFS_YcaD-like"/>
</dbReference>
<dbReference type="Pfam" id="PF07690">
    <property type="entry name" value="MFS_1"/>
    <property type="match status" value="1"/>
</dbReference>
<keyword evidence="3 5" id="KW-0472">Membrane</keyword>
<feature type="domain" description="Major facilitator superfamily (MFS) profile" evidence="6">
    <location>
        <begin position="205"/>
        <end position="424"/>
    </location>
</feature>
<evidence type="ECO:0000256" key="2">
    <source>
        <dbReference type="ARBA" id="ARBA00022989"/>
    </source>
</evidence>
<comment type="caution">
    <text evidence="7">The sequence shown here is derived from an EMBL/GenBank/DDBJ whole genome shotgun (WGS) entry which is preliminary data.</text>
</comment>
<evidence type="ECO:0000256" key="4">
    <source>
        <dbReference type="SAM" id="MobiDB-lite"/>
    </source>
</evidence>
<feature type="region of interest" description="Disordered" evidence="4">
    <location>
        <begin position="390"/>
        <end position="424"/>
    </location>
</feature>
<keyword evidence="1 5" id="KW-0812">Transmembrane</keyword>
<proteinExistence type="predicted"/>
<evidence type="ECO:0000313" key="8">
    <source>
        <dbReference type="Proteomes" id="UP001168167"/>
    </source>
</evidence>
<keyword evidence="2 5" id="KW-1133">Transmembrane helix</keyword>
<organism evidence="7 8">
    <name type="scientific">Candidatus Doriopsillibacter californiensis</name>
    <dbReference type="NCBI Taxonomy" id="2970740"/>
    <lineage>
        <taxon>Bacteria</taxon>
        <taxon>Pseudomonadati</taxon>
        <taxon>Pseudomonadota</taxon>
        <taxon>Gammaproteobacteria</taxon>
        <taxon>Candidatus Tethybacterales</taxon>
        <taxon>Candidatus Persebacteraceae</taxon>
        <taxon>Candidatus Doriopsillibacter</taxon>
    </lineage>
</organism>
<feature type="transmembrane region" description="Helical" evidence="5">
    <location>
        <begin position="111"/>
        <end position="130"/>
    </location>
</feature>
<dbReference type="PROSITE" id="PS50850">
    <property type="entry name" value="MFS"/>
    <property type="match status" value="1"/>
</dbReference>
<evidence type="ECO:0000259" key="6">
    <source>
        <dbReference type="PROSITE" id="PS50850"/>
    </source>
</evidence>
<dbReference type="SUPFAM" id="SSF103473">
    <property type="entry name" value="MFS general substrate transporter"/>
    <property type="match status" value="1"/>
</dbReference>
<feature type="transmembrane region" description="Helical" evidence="5">
    <location>
        <begin position="137"/>
        <end position="157"/>
    </location>
</feature>
<reference evidence="7" key="1">
    <citation type="submission" date="2022-08" db="EMBL/GenBank/DDBJ databases">
        <authorList>
            <person name="Dzunkova M."/>
            <person name="La Clair J."/>
            <person name="Tyml T."/>
            <person name="Doud D."/>
            <person name="Schulz F."/>
            <person name="Piquer S."/>
            <person name="Porcel Sanchis D."/>
            <person name="Osborn A."/>
            <person name="Robinson D."/>
            <person name="Louie K.B."/>
            <person name="Bowen B.P."/>
            <person name="Bowers R."/>
            <person name="Lee J."/>
            <person name="Arnau Llombart V."/>
            <person name="Diaz Villanueva W."/>
            <person name="Gosliner T."/>
            <person name="Northen T."/>
            <person name="Cheng J.-F."/>
            <person name="Burkart M.D."/>
            <person name="Woyke T."/>
        </authorList>
    </citation>
    <scope>NUCLEOTIDE SEQUENCE</scope>
    <source>
        <strain evidence="7">Df01</strain>
    </source>
</reference>
<feature type="transmembrane region" description="Helical" evidence="5">
    <location>
        <begin position="206"/>
        <end position="229"/>
    </location>
</feature>
<dbReference type="InterPro" id="IPR036259">
    <property type="entry name" value="MFS_trans_sf"/>
</dbReference>